<dbReference type="AlphaFoldDB" id="A0A1X7V282"/>
<reference evidence="1" key="1">
    <citation type="submission" date="2017-05" db="UniProtKB">
        <authorList>
            <consortium name="EnsemblMetazoa"/>
        </authorList>
    </citation>
    <scope>IDENTIFICATION</scope>
</reference>
<name>A0A1X7V282_AMPQE</name>
<dbReference type="InParanoid" id="A0A1X7V282"/>
<sequence>MEDVSLYELVANYKLNKIGENGEREYEARSQPVFLNHRKFNPMQEEKIDDFYYSLIFFICAV</sequence>
<proteinExistence type="predicted"/>
<accession>A0A1X7V282</accession>
<protein>
    <submittedName>
        <fullName evidence="1">Uncharacterized protein</fullName>
    </submittedName>
</protein>
<dbReference type="EnsemblMetazoa" id="Aqu2.1.34108_001">
    <property type="protein sequence ID" value="Aqu2.1.34108_001"/>
    <property type="gene ID" value="Aqu2.1.34108"/>
</dbReference>
<evidence type="ECO:0000313" key="1">
    <source>
        <dbReference type="EnsemblMetazoa" id="Aqu2.1.34108_001"/>
    </source>
</evidence>
<organism evidence="1">
    <name type="scientific">Amphimedon queenslandica</name>
    <name type="common">Sponge</name>
    <dbReference type="NCBI Taxonomy" id="400682"/>
    <lineage>
        <taxon>Eukaryota</taxon>
        <taxon>Metazoa</taxon>
        <taxon>Porifera</taxon>
        <taxon>Demospongiae</taxon>
        <taxon>Heteroscleromorpha</taxon>
        <taxon>Haplosclerida</taxon>
        <taxon>Niphatidae</taxon>
        <taxon>Amphimedon</taxon>
    </lineage>
</organism>